<dbReference type="EMBL" id="RIBY02000136">
    <property type="protein sequence ID" value="KAH9845135.1"/>
    <property type="molecule type" value="Genomic_DNA"/>
</dbReference>
<accession>A0A9W7W732</accession>
<keyword evidence="3" id="KW-1185">Reference proteome</keyword>
<dbReference type="AlphaFoldDB" id="A0A9W7W732"/>
<evidence type="ECO:0000313" key="2">
    <source>
        <dbReference type="EMBL" id="KAH9845135.1"/>
    </source>
</evidence>
<organism evidence="2 3">
    <name type="scientific">Teratosphaeria destructans</name>
    <dbReference type="NCBI Taxonomy" id="418781"/>
    <lineage>
        <taxon>Eukaryota</taxon>
        <taxon>Fungi</taxon>
        <taxon>Dikarya</taxon>
        <taxon>Ascomycota</taxon>
        <taxon>Pezizomycotina</taxon>
        <taxon>Dothideomycetes</taxon>
        <taxon>Dothideomycetidae</taxon>
        <taxon>Mycosphaerellales</taxon>
        <taxon>Teratosphaeriaceae</taxon>
        <taxon>Teratosphaeria</taxon>
    </lineage>
</organism>
<protein>
    <recommendedName>
        <fullName evidence="4">Apple domain-containing protein</fullName>
    </recommendedName>
</protein>
<reference evidence="2 3" key="2">
    <citation type="journal article" date="2021" name="Curr. Genet.">
        <title>Genetic response to nitrogen starvation in the aggressive Eucalyptus foliar pathogen Teratosphaeria destructans.</title>
        <authorList>
            <person name="Havenga M."/>
            <person name="Wingfield B.D."/>
            <person name="Wingfield M.J."/>
            <person name="Dreyer L.L."/>
            <person name="Roets F."/>
            <person name="Aylward J."/>
        </authorList>
    </citation>
    <scope>NUCLEOTIDE SEQUENCE [LARGE SCALE GENOMIC DNA]</scope>
    <source>
        <strain evidence="2">CMW44962</strain>
    </source>
</reference>
<proteinExistence type="predicted"/>
<evidence type="ECO:0000256" key="1">
    <source>
        <dbReference type="SAM" id="SignalP"/>
    </source>
</evidence>
<feature type="signal peptide" evidence="1">
    <location>
        <begin position="1"/>
        <end position="17"/>
    </location>
</feature>
<comment type="caution">
    <text evidence="2">The sequence shown here is derived from an EMBL/GenBank/DDBJ whole genome shotgun (WGS) entry which is preliminary data.</text>
</comment>
<dbReference type="Proteomes" id="UP001138500">
    <property type="component" value="Unassembled WGS sequence"/>
</dbReference>
<dbReference type="OrthoDB" id="3644474at2759"/>
<keyword evidence="1" id="KW-0732">Signal</keyword>
<evidence type="ECO:0008006" key="4">
    <source>
        <dbReference type="Google" id="ProtNLM"/>
    </source>
</evidence>
<reference evidence="2 3" key="1">
    <citation type="journal article" date="2018" name="IMA Fungus">
        <title>IMA Genome-F 10: Nine draft genome sequences of Claviceps purpurea s.lat., including C. arundinis, C. humidiphila, and C. cf. spartinae, pseudomolecules for the pitch canker pathogen Fusarium circinatum, draft genome of Davidsoniella eucalypti, Grosmannia galeiformis, Quambalaria eucalypti, and Teratosphaeria destructans.</title>
        <authorList>
            <person name="Wingfield B.D."/>
            <person name="Liu M."/>
            <person name="Nguyen H.D."/>
            <person name="Lane F.A."/>
            <person name="Morgan S.W."/>
            <person name="De Vos L."/>
            <person name="Wilken P.M."/>
            <person name="Duong T.A."/>
            <person name="Aylward J."/>
            <person name="Coetzee M.P."/>
            <person name="Dadej K."/>
            <person name="De Beer Z.W."/>
            <person name="Findlay W."/>
            <person name="Havenga M."/>
            <person name="Kolarik M."/>
            <person name="Menzies J.G."/>
            <person name="Naidoo K."/>
            <person name="Pochopski O."/>
            <person name="Shoukouhi P."/>
            <person name="Santana Q.C."/>
            <person name="Seifert K.A."/>
            <person name="Soal N."/>
            <person name="Steenkamp E.T."/>
            <person name="Tatham C.T."/>
            <person name="van der Nest M.A."/>
            <person name="Wingfield M.J."/>
        </authorList>
    </citation>
    <scope>NUCLEOTIDE SEQUENCE [LARGE SCALE GENOMIC DNA]</scope>
    <source>
        <strain evidence="2">CMW44962</strain>
    </source>
</reference>
<name>A0A9W7W732_9PEZI</name>
<sequence>MRAPLFLSPLLASIAHAVPRAYHSGCAVETTTTTVPSSTETFTIRPYTLVYETETTPRDDGTHTIYSTITSTSTLETITTTTTECTRSGTITAVPISTVYTTAGAASSTGYKKRSPLQFNARDHAACTITETETSTGGVAFYDYTVPSTYTSTYSYYTTWTEATVYETKYNGKSYVIETATATTEAVCGPTVNATSPATTSTVTMDARCSPAAMTSAYKGYGLEYKSDTPASGGHYDTTTKDASECCQLCASSWNCAASAFDIRTGKCTLEFPVDPEAGYLNCGEGMLSYYDAGPNSPMSPGEGFYVQALCGNMEFGSAAPDDGT</sequence>
<feature type="chain" id="PRO_5040815483" description="Apple domain-containing protein" evidence="1">
    <location>
        <begin position="18"/>
        <end position="325"/>
    </location>
</feature>
<evidence type="ECO:0000313" key="3">
    <source>
        <dbReference type="Proteomes" id="UP001138500"/>
    </source>
</evidence>
<gene>
    <name evidence="2" type="ORF">Tdes44962_MAKER06854</name>
</gene>